<sequence length="68" mass="7814">MFDPNVPLPSKAQVWIDFDGTISREDVLDELVSRFASNDSWKLVEERWRTGLIGSAECLRSEFGDPKR</sequence>
<reference evidence="1" key="2">
    <citation type="journal article" date="2014" name="ISME J.">
        <title>Microbial stratification in low pH oxic and suboxic macroscopic growths along an acid mine drainage.</title>
        <authorList>
            <person name="Mendez-Garcia C."/>
            <person name="Mesa V."/>
            <person name="Sprenger R.R."/>
            <person name="Richter M."/>
            <person name="Diez M.S."/>
            <person name="Solano J."/>
            <person name="Bargiela R."/>
            <person name="Golyshina O.V."/>
            <person name="Manteca A."/>
            <person name="Ramos J.L."/>
            <person name="Gallego J.R."/>
            <person name="Llorente I."/>
            <person name="Martins Dos Santos V.A."/>
            <person name="Jensen O.N."/>
            <person name="Pelaez A.I."/>
            <person name="Sanchez J."/>
            <person name="Ferrer M."/>
        </authorList>
    </citation>
    <scope>NUCLEOTIDE SEQUENCE</scope>
</reference>
<dbReference type="InterPro" id="IPR036412">
    <property type="entry name" value="HAD-like_sf"/>
</dbReference>
<dbReference type="Gene3D" id="3.90.1470.20">
    <property type="match status" value="1"/>
</dbReference>
<dbReference type="SUPFAM" id="SSF56784">
    <property type="entry name" value="HAD-like"/>
    <property type="match status" value="1"/>
</dbReference>
<dbReference type="AlphaFoldDB" id="T0ZRP5"/>
<name>T0ZRP5_9ZZZZ</name>
<accession>T0ZRP5</accession>
<comment type="caution">
    <text evidence="1">The sequence shown here is derived from an EMBL/GenBank/DDBJ whole genome shotgun (WGS) entry which is preliminary data.</text>
</comment>
<dbReference type="EMBL" id="AUZX01014367">
    <property type="protein sequence ID" value="EQD32500.1"/>
    <property type="molecule type" value="Genomic_DNA"/>
</dbReference>
<evidence type="ECO:0000313" key="1">
    <source>
        <dbReference type="EMBL" id="EQD32500.1"/>
    </source>
</evidence>
<gene>
    <name evidence="1" type="ORF">B1A_19475</name>
</gene>
<protein>
    <submittedName>
        <fullName evidence="1">Phosphoserine phosphatase</fullName>
    </submittedName>
</protein>
<organism evidence="1">
    <name type="scientific">mine drainage metagenome</name>
    <dbReference type="NCBI Taxonomy" id="410659"/>
    <lineage>
        <taxon>unclassified sequences</taxon>
        <taxon>metagenomes</taxon>
        <taxon>ecological metagenomes</taxon>
    </lineage>
</organism>
<reference evidence="1" key="1">
    <citation type="submission" date="2013-08" db="EMBL/GenBank/DDBJ databases">
        <authorList>
            <person name="Mendez C."/>
            <person name="Richter M."/>
            <person name="Ferrer M."/>
            <person name="Sanchez J."/>
        </authorList>
    </citation>
    <scope>NUCLEOTIDE SEQUENCE</scope>
</reference>
<proteinExistence type="predicted"/>